<evidence type="ECO:0000313" key="1">
    <source>
        <dbReference type="EMBL" id="KAG1521418.1"/>
    </source>
</evidence>
<dbReference type="Proteomes" id="UP000740926">
    <property type="component" value="Unassembled WGS sequence"/>
</dbReference>
<dbReference type="AlphaFoldDB" id="A0A9P7BYT6"/>
<gene>
    <name evidence="1" type="ORF">G6F50_018724</name>
</gene>
<protein>
    <submittedName>
        <fullName evidence="1">Uncharacterized protein</fullName>
    </submittedName>
</protein>
<accession>A0A9P7BYT6</accession>
<evidence type="ECO:0000313" key="2">
    <source>
        <dbReference type="Proteomes" id="UP000740926"/>
    </source>
</evidence>
<keyword evidence="2" id="KW-1185">Reference proteome</keyword>
<name>A0A9P7BYT6_9FUNG</name>
<reference evidence="1 2" key="1">
    <citation type="journal article" date="2020" name="Microb. Genom.">
        <title>Genetic diversity of clinical and environmental Mucorales isolates obtained from an investigation of mucormycosis cases among solid organ transplant recipients.</title>
        <authorList>
            <person name="Nguyen M.H."/>
            <person name="Kaul D."/>
            <person name="Muto C."/>
            <person name="Cheng S.J."/>
            <person name="Richter R.A."/>
            <person name="Bruno V.M."/>
            <person name="Liu G."/>
            <person name="Beyhan S."/>
            <person name="Sundermann A.J."/>
            <person name="Mounaud S."/>
            <person name="Pasculle A.W."/>
            <person name="Nierman W.C."/>
            <person name="Driscoll E."/>
            <person name="Cumbie R."/>
            <person name="Clancy C.J."/>
            <person name="Dupont C.L."/>
        </authorList>
    </citation>
    <scope>NUCLEOTIDE SEQUENCE [LARGE SCALE GENOMIC DNA]</scope>
    <source>
        <strain evidence="1 2">GL24</strain>
    </source>
</reference>
<organism evidence="1 2">
    <name type="scientific">Rhizopus delemar</name>
    <dbReference type="NCBI Taxonomy" id="936053"/>
    <lineage>
        <taxon>Eukaryota</taxon>
        <taxon>Fungi</taxon>
        <taxon>Fungi incertae sedis</taxon>
        <taxon>Mucoromycota</taxon>
        <taxon>Mucoromycotina</taxon>
        <taxon>Mucoromycetes</taxon>
        <taxon>Mucorales</taxon>
        <taxon>Mucorineae</taxon>
        <taxon>Rhizopodaceae</taxon>
        <taxon>Rhizopus</taxon>
    </lineage>
</organism>
<proteinExistence type="predicted"/>
<comment type="caution">
    <text evidence="1">The sequence shown here is derived from an EMBL/GenBank/DDBJ whole genome shotgun (WGS) entry which is preliminary data.</text>
</comment>
<dbReference type="EMBL" id="JAANIU010025717">
    <property type="protein sequence ID" value="KAG1521418.1"/>
    <property type="molecule type" value="Genomic_DNA"/>
</dbReference>
<sequence>MIISGMICSFSKPSAHTPMMKPNRLNVTAVSTRKPSIQIGCATSNDTNRRAVASMISPRMMDLLAAAPT</sequence>